<organism evidence="1 2">
    <name type="scientific">Phenylobacterium deserti</name>
    <dbReference type="NCBI Taxonomy" id="1914756"/>
    <lineage>
        <taxon>Bacteria</taxon>
        <taxon>Pseudomonadati</taxon>
        <taxon>Pseudomonadota</taxon>
        <taxon>Alphaproteobacteria</taxon>
        <taxon>Caulobacterales</taxon>
        <taxon>Caulobacteraceae</taxon>
        <taxon>Phenylobacterium</taxon>
    </lineage>
</organism>
<dbReference type="RefSeq" id="WP_111514199.1">
    <property type="nucleotide sequence ID" value="NZ_QFYR01000001.1"/>
</dbReference>
<gene>
    <name evidence="1" type="ORF">DJ018_07450</name>
</gene>
<dbReference type="OrthoDB" id="8264876at2"/>
<dbReference type="Proteomes" id="UP000249725">
    <property type="component" value="Unassembled WGS sequence"/>
</dbReference>
<dbReference type="AlphaFoldDB" id="A0A328AY35"/>
<proteinExistence type="predicted"/>
<comment type="caution">
    <text evidence="1">The sequence shown here is derived from an EMBL/GenBank/DDBJ whole genome shotgun (WGS) entry which is preliminary data.</text>
</comment>
<accession>A0A328AY35</accession>
<evidence type="ECO:0000313" key="1">
    <source>
        <dbReference type="EMBL" id="RAK57748.1"/>
    </source>
</evidence>
<protein>
    <submittedName>
        <fullName evidence="1">Uncharacterized protein</fullName>
    </submittedName>
</protein>
<keyword evidence="2" id="KW-1185">Reference proteome</keyword>
<evidence type="ECO:0000313" key="2">
    <source>
        <dbReference type="Proteomes" id="UP000249725"/>
    </source>
</evidence>
<reference evidence="2" key="1">
    <citation type="submission" date="2018-05" db="EMBL/GenBank/DDBJ databases">
        <authorList>
            <person name="Li X."/>
        </authorList>
    </citation>
    <scope>NUCLEOTIDE SEQUENCE [LARGE SCALE GENOMIC DNA]</scope>
    <source>
        <strain evidence="2">YIM 73061</strain>
    </source>
</reference>
<name>A0A328AY35_9CAUL</name>
<sequence length="244" mass="26350">MDKKPTHVVVPEPELGVRYLSDYMSGSERKKRSILVAAKYRPLARLIQHQEAKATIVNAAVKGLLNKDFLLSRADFIRGKLVTDDFEALVNEANSGYLVRFSEVVSSLDLAGLEVLPGKKHQVAPIGGLKVPFVSNLLLRKVSKTNKVRVGALMLRYSKGKELPKLTAEYQSALIFGLLQHTHAEAGAEIDPALCLTLDCHTGSAHPAPSKAVTMFKNVSAACATIADAWPNTMPPQGAVLKGG</sequence>
<dbReference type="EMBL" id="QFYR01000001">
    <property type="protein sequence ID" value="RAK57748.1"/>
    <property type="molecule type" value="Genomic_DNA"/>
</dbReference>